<dbReference type="Proteomes" id="UP000022910">
    <property type="component" value="Unassembled WGS sequence"/>
</dbReference>
<dbReference type="EMBL" id="JEMT01023694">
    <property type="protein sequence ID" value="EXX64003.1"/>
    <property type="molecule type" value="Genomic_DNA"/>
</dbReference>
<sequence>MACSKLLSGDLPELINEIIQYFHYDYKTLHSCILVNRLWCRLTIPLLWEDPFSIKLPKNYYFINIYLNNLSDDYKTKLNEYGINDDLFSSNTTLFNYPSFIQSLDTRKLSSSIRNWVGNSTTRKQIPINSMQNTNLSPSQTSDFTKLIYKSLFLVLIKSEVNLNSFKVTMITDKDYEKFADIFELILQKPNFINNIKNLSIDIDIITDNITEFLMFIYSNCYSISSFYFLYPYEYNHIITEKSLSQIIDSQRNLKKIIIGFNKYPLYHSLLSLKNPNCLNTLNTIIFYYIDFKDIVVLNEVFNQLNVLESIHIVYCYSLDSKFIQQIINITKPFKLKSLLLEDIESLEPLIQKFGVYLENFEVTNNKSQQLLQSLKSIIKYCNNIKFLSLNFEPNYQIINLTFNLIENFKQNLNYLSIDVYFNLNNIDIISSVVLQNLGQILPFKLEYLNLVLAINGNDLEIFLKNSQNTFIKKFLIKNKNKQKNKGIFPYIKEYIIKKRRTKYLAILETFRETNEDLFTLKDKVKECELYDIQVLNYNDLRINTEYFLKEIF</sequence>
<evidence type="ECO:0000313" key="2">
    <source>
        <dbReference type="Proteomes" id="UP000022910"/>
    </source>
</evidence>
<reference evidence="1 2" key="1">
    <citation type="submission" date="2014-02" db="EMBL/GenBank/DDBJ databases">
        <title>Single nucleus genome sequencing reveals high similarity among nuclei of an endomycorrhizal fungus.</title>
        <authorList>
            <person name="Lin K."/>
            <person name="Geurts R."/>
            <person name="Zhang Z."/>
            <person name="Limpens E."/>
            <person name="Saunders D.G."/>
            <person name="Mu D."/>
            <person name="Pang E."/>
            <person name="Cao H."/>
            <person name="Cha H."/>
            <person name="Lin T."/>
            <person name="Zhou Q."/>
            <person name="Shang Y."/>
            <person name="Li Y."/>
            <person name="Ivanov S."/>
            <person name="Sharma T."/>
            <person name="Velzen R.V."/>
            <person name="Ruijter N.D."/>
            <person name="Aanen D.K."/>
            <person name="Win J."/>
            <person name="Kamoun S."/>
            <person name="Bisseling T."/>
            <person name="Huang S."/>
        </authorList>
    </citation>
    <scope>NUCLEOTIDE SEQUENCE [LARGE SCALE GENOMIC DNA]</scope>
    <source>
        <strain evidence="2">DAOM197198w</strain>
    </source>
</reference>
<dbReference type="OrthoDB" id="1751604at2759"/>
<organism evidence="1 2">
    <name type="scientific">Rhizophagus irregularis (strain DAOM 197198w)</name>
    <name type="common">Glomus intraradices</name>
    <dbReference type="NCBI Taxonomy" id="1432141"/>
    <lineage>
        <taxon>Eukaryota</taxon>
        <taxon>Fungi</taxon>
        <taxon>Fungi incertae sedis</taxon>
        <taxon>Mucoromycota</taxon>
        <taxon>Glomeromycotina</taxon>
        <taxon>Glomeromycetes</taxon>
        <taxon>Glomerales</taxon>
        <taxon>Glomeraceae</taxon>
        <taxon>Rhizophagus</taxon>
    </lineage>
</organism>
<evidence type="ECO:0008006" key="3">
    <source>
        <dbReference type="Google" id="ProtNLM"/>
    </source>
</evidence>
<keyword evidence="2" id="KW-1185">Reference proteome</keyword>
<proteinExistence type="predicted"/>
<dbReference type="HOGENOM" id="CLU_028913_2_1_1"/>
<comment type="caution">
    <text evidence="1">The sequence shown here is derived from an EMBL/GenBank/DDBJ whole genome shotgun (WGS) entry which is preliminary data.</text>
</comment>
<name>A0A015MAZ4_RHIIW</name>
<gene>
    <name evidence="1" type="ORF">RirG_146950</name>
</gene>
<dbReference type="AlphaFoldDB" id="A0A015MAZ4"/>
<accession>A0A015MAZ4</accession>
<evidence type="ECO:0000313" key="1">
    <source>
        <dbReference type="EMBL" id="EXX64003.1"/>
    </source>
</evidence>
<dbReference type="STRING" id="1432141.A0A015MAZ4"/>
<protein>
    <recommendedName>
        <fullName evidence="3">F-box domain-containing protein</fullName>
    </recommendedName>
</protein>